<evidence type="ECO:0000259" key="3">
    <source>
        <dbReference type="Pfam" id="PF11887"/>
    </source>
</evidence>
<dbReference type="PANTHER" id="PTHR33371">
    <property type="entry name" value="INTERMEMBRANE PHOSPHOLIPID TRANSPORT SYSTEM BINDING PROTEIN MLAD-RELATED"/>
    <property type="match status" value="1"/>
</dbReference>
<evidence type="ECO:0000256" key="1">
    <source>
        <dbReference type="SAM" id="SignalP"/>
    </source>
</evidence>
<dbReference type="AlphaFoldDB" id="A0A931I949"/>
<dbReference type="InterPro" id="IPR024516">
    <property type="entry name" value="Mce_C"/>
</dbReference>
<reference evidence="4" key="1">
    <citation type="submission" date="2020-11" db="EMBL/GenBank/DDBJ databases">
        <title>Nocardia NEAU-351.nov., a novel actinomycete isolated from the cow dung.</title>
        <authorList>
            <person name="Zhang X."/>
        </authorList>
    </citation>
    <scope>NUCLEOTIDE SEQUENCE</scope>
    <source>
        <strain evidence="4">NEAU-351</strain>
    </source>
</reference>
<dbReference type="GO" id="GO:0005576">
    <property type="term" value="C:extracellular region"/>
    <property type="evidence" value="ECO:0007669"/>
    <property type="project" value="TreeGrafter"/>
</dbReference>
<dbReference type="Proteomes" id="UP000655751">
    <property type="component" value="Unassembled WGS sequence"/>
</dbReference>
<protein>
    <submittedName>
        <fullName evidence="4">MCE family protein</fullName>
    </submittedName>
</protein>
<comment type="caution">
    <text evidence="4">The sequence shown here is derived from an EMBL/GenBank/DDBJ whole genome shotgun (WGS) entry which is preliminary data.</text>
</comment>
<gene>
    <name evidence="4" type="ORF">IT779_09950</name>
</gene>
<feature type="signal peptide" evidence="1">
    <location>
        <begin position="1"/>
        <end position="28"/>
    </location>
</feature>
<dbReference type="EMBL" id="JADMLG010000003">
    <property type="protein sequence ID" value="MBH0776606.1"/>
    <property type="molecule type" value="Genomic_DNA"/>
</dbReference>
<dbReference type="RefSeq" id="WP_196148933.1">
    <property type="nucleotide sequence ID" value="NZ_JADMLG010000003.1"/>
</dbReference>
<name>A0A931I949_9NOCA</name>
<feature type="domain" description="Mce/MlaD" evidence="2">
    <location>
        <begin position="45"/>
        <end position="119"/>
    </location>
</feature>
<evidence type="ECO:0000313" key="4">
    <source>
        <dbReference type="EMBL" id="MBH0776606.1"/>
    </source>
</evidence>
<evidence type="ECO:0000259" key="2">
    <source>
        <dbReference type="Pfam" id="PF02470"/>
    </source>
</evidence>
<accession>A0A931I949</accession>
<evidence type="ECO:0000313" key="5">
    <source>
        <dbReference type="Proteomes" id="UP000655751"/>
    </source>
</evidence>
<organism evidence="4 5">
    <name type="scientific">Nocardia bovistercoris</name>
    <dbReference type="NCBI Taxonomy" id="2785916"/>
    <lineage>
        <taxon>Bacteria</taxon>
        <taxon>Bacillati</taxon>
        <taxon>Actinomycetota</taxon>
        <taxon>Actinomycetes</taxon>
        <taxon>Mycobacteriales</taxon>
        <taxon>Nocardiaceae</taxon>
        <taxon>Nocardia</taxon>
    </lineage>
</organism>
<keyword evidence="5" id="KW-1185">Reference proteome</keyword>
<proteinExistence type="predicted"/>
<dbReference type="Pfam" id="PF11887">
    <property type="entry name" value="Mce4_CUP1"/>
    <property type="match status" value="1"/>
</dbReference>
<dbReference type="InterPro" id="IPR003399">
    <property type="entry name" value="Mce/MlaD"/>
</dbReference>
<keyword evidence="1" id="KW-0732">Signal</keyword>
<dbReference type="InterPro" id="IPR052336">
    <property type="entry name" value="MlaD_Phospholipid_Transporter"/>
</dbReference>
<dbReference type="Pfam" id="PF02470">
    <property type="entry name" value="MlaD"/>
    <property type="match status" value="1"/>
</dbReference>
<feature type="chain" id="PRO_5036863421" evidence="1">
    <location>
        <begin position="29"/>
        <end position="387"/>
    </location>
</feature>
<dbReference type="PANTHER" id="PTHR33371:SF15">
    <property type="entry name" value="LIPOPROTEIN LPRN"/>
    <property type="match status" value="1"/>
</dbReference>
<feature type="domain" description="Mammalian cell entry C-terminal" evidence="3">
    <location>
        <begin position="128"/>
        <end position="264"/>
    </location>
</feature>
<sequence length="387" mass="40022">MTTRTTSFRNWRRFVLVAATTVPLTACATTLESLPLPAPGIDGDSYTVTATFANALNLPAKAKVKLNGADVGQVEDMTTRDYTAVVTLRIRSEVALPGGTTAELRSATPMGDVFVAVAPPAHPDPAAGSLRDGDAIPLESTSAAATVEQVLSRAALLVSGGALKNLTTLVNAVGEDVGGRGDRLATLIEQTRQLLADLADRSDRIQGVLAAAADLSATVAERQTSITEAIDAAAPALAVLGDNTPTVIDLVARIDAITRQLSRFPSVQGTNDHSLSASINMMAANLNAAAINPEANLDGLLGQLPALLKITDASSPHLDADIARIVLGPAPQPGYPGDAGARLPEAIDWVNFVGSLQYNLDRLRQRLTAPGPVPVAPAPVPNDGPAR</sequence>